<reference evidence="1 2" key="1">
    <citation type="submission" date="2013-11" db="EMBL/GenBank/DDBJ databases">
        <title>Complete genome sequence of Rhizobium gallicum bv. gallicum R602.</title>
        <authorList>
            <person name="Bustos P."/>
            <person name="Santamaria R.I."/>
            <person name="Lozano L."/>
            <person name="Acosta J.L."/>
            <person name="Ormeno-Orrillo E."/>
            <person name="Rogel M.A."/>
            <person name="Romero D."/>
            <person name="Cevallos M.A."/>
            <person name="Martinez-Romero E."/>
            <person name="Gonzalez V."/>
        </authorList>
    </citation>
    <scope>NUCLEOTIDE SEQUENCE [LARGE SCALE GENOMIC DNA]</scope>
    <source>
        <strain evidence="1 2">R602</strain>
        <plasmid evidence="1 2">pRgalR602b</plasmid>
    </source>
</reference>
<dbReference type="Proteomes" id="UP000031368">
    <property type="component" value="Plasmid pRgalR602b"/>
</dbReference>
<gene>
    <name evidence="1" type="ORF">RGR602_PB00396</name>
</gene>
<keyword evidence="2" id="KW-1185">Reference proteome</keyword>
<dbReference type="AlphaFoldDB" id="A0A0B4XBK3"/>
<evidence type="ECO:0000313" key="2">
    <source>
        <dbReference type="Proteomes" id="UP000031368"/>
    </source>
</evidence>
<protein>
    <submittedName>
        <fullName evidence="1">Uncharacterized protein</fullName>
    </submittedName>
</protein>
<dbReference type="HOGENOM" id="CLU_2685255_0_0_5"/>
<name>A0A0B4XBK3_9HYPH</name>
<accession>A0A0B4XBK3</accession>
<proteinExistence type="predicted"/>
<dbReference type="KEGG" id="rga:RGR602_PB00396"/>
<evidence type="ECO:0000313" key="1">
    <source>
        <dbReference type="EMBL" id="AJD43927.1"/>
    </source>
</evidence>
<dbReference type="EMBL" id="CP006879">
    <property type="protein sequence ID" value="AJD43927.1"/>
    <property type="molecule type" value="Genomic_DNA"/>
</dbReference>
<organism evidence="1 2">
    <name type="scientific">Rhizobium gallicum bv. gallicum R602sp</name>
    <dbReference type="NCBI Taxonomy" id="1041138"/>
    <lineage>
        <taxon>Bacteria</taxon>
        <taxon>Pseudomonadati</taxon>
        <taxon>Pseudomonadota</taxon>
        <taxon>Alphaproteobacteria</taxon>
        <taxon>Hyphomicrobiales</taxon>
        <taxon>Rhizobiaceae</taxon>
        <taxon>Rhizobium/Agrobacterium group</taxon>
        <taxon>Rhizobium</taxon>
    </lineage>
</organism>
<sequence>MRLSVVFGFLALIDYLDLELLAIVSWTYNDPFRVRLEVRTQHRSERSFTITLNLLRWSGFGQFDLSMAGRTYQR</sequence>
<geneLocation type="plasmid" evidence="1 2">
    <name>pRgalR602b</name>
</geneLocation>
<keyword evidence="1" id="KW-0614">Plasmid</keyword>